<sequence>MHAFSKRGGKGIRCGAYGEAGKTPFSLPVIDFNEVTLHYLECIHVHLDNTRPKANTVIGTVTPNQIDIKGFQTPLTNPIPGMKFSDNDIQKRVLDVFMEPASLVREQGLNIDEVIRRLDLPPKKIIEAISYHNDLGHIYSTIDDFHFKSAMNG</sequence>
<organism evidence="9 10">
    <name type="scientific">Dendrobium thyrsiflorum</name>
    <name type="common">Pinecone-like raceme dendrobium</name>
    <name type="synonym">Orchid</name>
    <dbReference type="NCBI Taxonomy" id="117978"/>
    <lineage>
        <taxon>Eukaryota</taxon>
        <taxon>Viridiplantae</taxon>
        <taxon>Streptophyta</taxon>
        <taxon>Embryophyta</taxon>
        <taxon>Tracheophyta</taxon>
        <taxon>Spermatophyta</taxon>
        <taxon>Magnoliopsida</taxon>
        <taxon>Liliopsida</taxon>
        <taxon>Asparagales</taxon>
        <taxon>Orchidaceae</taxon>
        <taxon>Epidendroideae</taxon>
        <taxon>Malaxideae</taxon>
        <taxon>Dendrobiinae</taxon>
        <taxon>Dendrobium</taxon>
    </lineage>
</organism>
<dbReference type="AlphaFoldDB" id="A0ABD0URF6"/>
<evidence type="ECO:0000313" key="9">
    <source>
        <dbReference type="EMBL" id="KAL0912867.1"/>
    </source>
</evidence>
<evidence type="ECO:0000256" key="7">
    <source>
        <dbReference type="ARBA" id="ARBA00023242"/>
    </source>
</evidence>
<evidence type="ECO:0000313" key="10">
    <source>
        <dbReference type="Proteomes" id="UP001552299"/>
    </source>
</evidence>
<dbReference type="GO" id="GO:0003677">
    <property type="term" value="F:DNA binding"/>
    <property type="evidence" value="ECO:0007669"/>
    <property type="project" value="UniProtKB-KW"/>
</dbReference>
<comment type="similarity">
    <text evidence="2">Belongs to the replication factor A protein 2 family.</text>
</comment>
<dbReference type="InterPro" id="IPR040260">
    <property type="entry name" value="RFA2-like"/>
</dbReference>
<evidence type="ECO:0000256" key="4">
    <source>
        <dbReference type="ARBA" id="ARBA00023125"/>
    </source>
</evidence>
<gene>
    <name evidence="9" type="ORF">M5K25_016281</name>
</gene>
<proteinExistence type="inferred from homology"/>
<keyword evidence="10" id="KW-1185">Reference proteome</keyword>
<keyword evidence="4" id="KW-0238">DNA-binding</keyword>
<dbReference type="Gene3D" id="1.10.10.10">
    <property type="entry name" value="Winged helix-like DNA-binding domain superfamily/Winged helix DNA-binding domain"/>
    <property type="match status" value="1"/>
</dbReference>
<dbReference type="EMBL" id="JANQDX010000013">
    <property type="protein sequence ID" value="KAL0912867.1"/>
    <property type="molecule type" value="Genomic_DNA"/>
</dbReference>
<keyword evidence="3" id="KW-0227">DNA damage</keyword>
<keyword evidence="7" id="KW-0539">Nucleus</keyword>
<evidence type="ECO:0000256" key="2">
    <source>
        <dbReference type="ARBA" id="ARBA00007815"/>
    </source>
</evidence>
<name>A0ABD0URF6_DENTH</name>
<dbReference type="InterPro" id="IPR036388">
    <property type="entry name" value="WH-like_DNA-bd_sf"/>
</dbReference>
<dbReference type="PANTHER" id="PTHR13989:SF16">
    <property type="entry name" value="REPLICATION PROTEIN A2"/>
    <property type="match status" value="1"/>
</dbReference>
<comment type="caution">
    <text evidence="9">The sequence shown here is derived from an EMBL/GenBank/DDBJ whole genome shotgun (WGS) entry which is preliminary data.</text>
</comment>
<evidence type="ECO:0000256" key="6">
    <source>
        <dbReference type="ARBA" id="ARBA00023204"/>
    </source>
</evidence>
<evidence type="ECO:0000259" key="8">
    <source>
        <dbReference type="Pfam" id="PF08784"/>
    </source>
</evidence>
<dbReference type="InterPro" id="IPR036390">
    <property type="entry name" value="WH_DNA-bd_sf"/>
</dbReference>
<dbReference type="Proteomes" id="UP001552299">
    <property type="component" value="Unassembled WGS sequence"/>
</dbReference>
<dbReference type="PANTHER" id="PTHR13989">
    <property type="entry name" value="REPLICATION PROTEIN A-RELATED"/>
    <property type="match status" value="1"/>
</dbReference>
<dbReference type="InterPro" id="IPR014892">
    <property type="entry name" value="RPA_C"/>
</dbReference>
<dbReference type="GO" id="GO:0006310">
    <property type="term" value="P:DNA recombination"/>
    <property type="evidence" value="ECO:0007669"/>
    <property type="project" value="UniProtKB-KW"/>
</dbReference>
<accession>A0ABD0URF6</accession>
<comment type="subcellular location">
    <subcellularLocation>
        <location evidence="1">Nucleus</location>
    </subcellularLocation>
</comment>
<keyword evidence="5" id="KW-0233">DNA recombination</keyword>
<keyword evidence="6" id="KW-0234">DNA repair</keyword>
<evidence type="ECO:0000256" key="3">
    <source>
        <dbReference type="ARBA" id="ARBA00022763"/>
    </source>
</evidence>
<reference evidence="9 10" key="1">
    <citation type="journal article" date="2024" name="Plant Biotechnol. J.">
        <title>Dendrobium thyrsiflorum genome and its molecular insights into genes involved in important horticultural traits.</title>
        <authorList>
            <person name="Chen B."/>
            <person name="Wang J.Y."/>
            <person name="Zheng P.J."/>
            <person name="Li K.L."/>
            <person name="Liang Y.M."/>
            <person name="Chen X.F."/>
            <person name="Zhang C."/>
            <person name="Zhao X."/>
            <person name="He X."/>
            <person name="Zhang G.Q."/>
            <person name="Liu Z.J."/>
            <person name="Xu Q."/>
        </authorList>
    </citation>
    <scope>NUCLEOTIDE SEQUENCE [LARGE SCALE GENOMIC DNA]</scope>
    <source>
        <strain evidence="9">GZMU011</strain>
    </source>
</reference>
<evidence type="ECO:0000256" key="1">
    <source>
        <dbReference type="ARBA" id="ARBA00004123"/>
    </source>
</evidence>
<evidence type="ECO:0000256" key="5">
    <source>
        <dbReference type="ARBA" id="ARBA00023172"/>
    </source>
</evidence>
<dbReference type="GO" id="GO:0005634">
    <property type="term" value="C:nucleus"/>
    <property type="evidence" value="ECO:0007669"/>
    <property type="project" value="UniProtKB-SubCell"/>
</dbReference>
<feature type="domain" description="Replication protein A C-terminal" evidence="8">
    <location>
        <begin position="46"/>
        <end position="144"/>
    </location>
</feature>
<dbReference type="FunFam" id="1.10.10.10:FF:000168">
    <property type="entry name" value="Replication protein A 32 kDa subunit"/>
    <property type="match status" value="1"/>
</dbReference>
<dbReference type="Pfam" id="PF08784">
    <property type="entry name" value="RPA_C"/>
    <property type="match status" value="1"/>
</dbReference>
<dbReference type="SUPFAM" id="SSF46785">
    <property type="entry name" value="Winged helix' DNA-binding domain"/>
    <property type="match status" value="1"/>
</dbReference>
<protein>
    <recommendedName>
        <fullName evidence="8">Replication protein A C-terminal domain-containing protein</fullName>
    </recommendedName>
</protein>
<dbReference type="GO" id="GO:0006281">
    <property type="term" value="P:DNA repair"/>
    <property type="evidence" value="ECO:0007669"/>
    <property type="project" value="UniProtKB-KW"/>
</dbReference>